<dbReference type="AlphaFoldDB" id="A0A7S3EAS9"/>
<dbReference type="SMART" id="SM00591">
    <property type="entry name" value="RWD"/>
    <property type="match status" value="1"/>
</dbReference>
<dbReference type="PROSITE" id="PS50908">
    <property type="entry name" value="RWD"/>
    <property type="match status" value="1"/>
</dbReference>
<organism evidence="3">
    <name type="scientific">Rhodosorus marinus</name>
    <dbReference type="NCBI Taxonomy" id="101924"/>
    <lineage>
        <taxon>Eukaryota</taxon>
        <taxon>Rhodophyta</taxon>
        <taxon>Stylonematophyceae</taxon>
        <taxon>Stylonematales</taxon>
        <taxon>Stylonemataceae</taxon>
        <taxon>Rhodosorus</taxon>
    </lineage>
</organism>
<evidence type="ECO:0000313" key="3">
    <source>
        <dbReference type="EMBL" id="CAE0042428.1"/>
    </source>
</evidence>
<dbReference type="PANTHER" id="PTHR12292">
    <property type="entry name" value="RWD DOMAIN-CONTAINING PROTEIN"/>
    <property type="match status" value="1"/>
</dbReference>
<dbReference type="EMBL" id="HBHW01013303">
    <property type="protein sequence ID" value="CAE0042428.1"/>
    <property type="molecule type" value="Transcribed_RNA"/>
</dbReference>
<dbReference type="InterPro" id="IPR016135">
    <property type="entry name" value="UBQ-conjugating_enzyme/RWD"/>
</dbReference>
<dbReference type="InterPro" id="IPR006575">
    <property type="entry name" value="RWD_dom"/>
</dbReference>
<protein>
    <recommendedName>
        <fullName evidence="1">RWD domain-containing protein</fullName>
    </recommendedName>
</protein>
<dbReference type="EMBL" id="HBHW01013292">
    <property type="protein sequence ID" value="CAE0042420.1"/>
    <property type="molecule type" value="Transcribed_RNA"/>
</dbReference>
<name>A0A7S3EAS9_9RHOD</name>
<reference evidence="3" key="1">
    <citation type="submission" date="2021-01" db="EMBL/GenBank/DDBJ databases">
        <authorList>
            <person name="Corre E."/>
            <person name="Pelletier E."/>
            <person name="Niang G."/>
            <person name="Scheremetjew M."/>
            <person name="Finn R."/>
            <person name="Kale V."/>
            <person name="Holt S."/>
            <person name="Cochrane G."/>
            <person name="Meng A."/>
            <person name="Brown T."/>
            <person name="Cohen L."/>
        </authorList>
    </citation>
    <scope>NUCLEOTIDE SEQUENCE</scope>
    <source>
        <strain evidence="3">CCMP 769</strain>
    </source>
</reference>
<dbReference type="SUPFAM" id="SSF54495">
    <property type="entry name" value="UBC-like"/>
    <property type="match status" value="1"/>
</dbReference>
<evidence type="ECO:0000259" key="1">
    <source>
        <dbReference type="PROSITE" id="PS50908"/>
    </source>
</evidence>
<accession>A0A7S3EAS9</accession>
<sequence>MDFKEEQSQEVEALEAIFPTEFSVFASDESSGGLDRYELLIEDEESGSSFVLEFSYPESYPEEPPNLNLQGVNGLNSSKRVALLEHLKEEAQNQVGSAMILTLHSIAKEWTADNAGAAGADEETPFRKQEEGTVFETRDEEEEAKAAMKEKMMFHGTPVTVESFQVWSEKFEGEKKKENENLVVERRKDPKRLTGRQLFERNVAVVTEDSESFWEMEAEQFDEEEFE</sequence>
<dbReference type="Gene3D" id="3.10.110.10">
    <property type="entry name" value="Ubiquitin Conjugating Enzyme"/>
    <property type="match status" value="1"/>
</dbReference>
<feature type="domain" description="RWD" evidence="1">
    <location>
        <begin position="9"/>
        <end position="114"/>
    </location>
</feature>
<dbReference type="CDD" id="cd23823">
    <property type="entry name" value="RWD_GCN2"/>
    <property type="match status" value="1"/>
</dbReference>
<evidence type="ECO:0000313" key="2">
    <source>
        <dbReference type="EMBL" id="CAE0042420.1"/>
    </source>
</evidence>
<dbReference type="Pfam" id="PF05773">
    <property type="entry name" value="RWD"/>
    <property type="match status" value="1"/>
</dbReference>
<gene>
    <name evidence="2" type="ORF">RMAR00112_LOCUS10385</name>
    <name evidence="3" type="ORF">RMAR00112_LOCUS10393</name>
</gene>
<proteinExistence type="predicted"/>
<dbReference type="Pfam" id="PF16543">
    <property type="entry name" value="DFRP_C"/>
    <property type="match status" value="1"/>
</dbReference>
<dbReference type="InterPro" id="IPR040213">
    <property type="entry name" value="GIR2-like"/>
</dbReference>
<dbReference type="InterPro" id="IPR032378">
    <property type="entry name" value="ZC3H15/TMA46_C"/>
</dbReference>